<proteinExistence type="predicted"/>
<protein>
    <submittedName>
        <fullName evidence="1">Uncharacterized protein</fullName>
    </submittedName>
</protein>
<evidence type="ECO:0000313" key="1">
    <source>
        <dbReference type="EMBL" id="PMC80463.1"/>
    </source>
</evidence>
<sequence length="69" mass="8230">MTIRFNPQGYKPTKKERITHNMDTFERKVGRALDHLNAGETTKDQFIHEINVAHGNYKRNQREIYNLED</sequence>
<evidence type="ECO:0000313" key="2">
    <source>
        <dbReference type="Proteomes" id="UP000235701"/>
    </source>
</evidence>
<gene>
    <name evidence="1" type="ORF">CJ191_01255</name>
</gene>
<comment type="caution">
    <text evidence="1">The sequence shown here is derived from an EMBL/GenBank/DDBJ whole genome shotgun (WGS) entry which is preliminary data.</text>
</comment>
<dbReference type="Proteomes" id="UP000235701">
    <property type="component" value="Unassembled WGS sequence"/>
</dbReference>
<organism evidence="1 2">
    <name type="scientific">Aerococcus viridans</name>
    <dbReference type="NCBI Taxonomy" id="1377"/>
    <lineage>
        <taxon>Bacteria</taxon>
        <taxon>Bacillati</taxon>
        <taxon>Bacillota</taxon>
        <taxon>Bacilli</taxon>
        <taxon>Lactobacillales</taxon>
        <taxon>Aerococcaceae</taxon>
        <taxon>Aerococcus</taxon>
    </lineage>
</organism>
<name>A0A2N6UFX6_9LACT</name>
<accession>A0A2N6UFX6</accession>
<keyword evidence="2" id="KW-1185">Reference proteome</keyword>
<dbReference type="RefSeq" id="WP_102198738.1">
    <property type="nucleotide sequence ID" value="NZ_PNHQ01000002.1"/>
</dbReference>
<reference evidence="1 2" key="1">
    <citation type="submission" date="2017-09" db="EMBL/GenBank/DDBJ databases">
        <title>Bacterial strain isolated from the female urinary microbiota.</title>
        <authorList>
            <person name="Thomas-White K."/>
            <person name="Kumar N."/>
            <person name="Forster S."/>
            <person name="Putonti C."/>
            <person name="Lawley T."/>
            <person name="Wolfe A.J."/>
        </authorList>
    </citation>
    <scope>NUCLEOTIDE SEQUENCE [LARGE SCALE GENOMIC DNA]</scope>
    <source>
        <strain evidence="1 2">UMB0240</strain>
    </source>
</reference>
<dbReference type="EMBL" id="PNHQ01000002">
    <property type="protein sequence ID" value="PMC80463.1"/>
    <property type="molecule type" value="Genomic_DNA"/>
</dbReference>
<dbReference type="AlphaFoldDB" id="A0A2N6UFX6"/>